<dbReference type="SUPFAM" id="SSF103088">
    <property type="entry name" value="OmpA-like"/>
    <property type="match status" value="1"/>
</dbReference>
<accession>A0ABQ5UZR6</accession>
<gene>
    <name evidence="6" type="ORF">GCM10007854_12920</name>
</gene>
<reference evidence="6" key="1">
    <citation type="journal article" date="2014" name="Int. J. Syst. Evol. Microbiol.">
        <title>Complete genome of a new Firmicutes species belonging to the dominant human colonic microbiota ('Ruminococcus bicirculans') reveals two chromosomes and a selective capacity to utilize plant glucans.</title>
        <authorList>
            <consortium name="NISC Comparative Sequencing Program"/>
            <person name="Wegmann U."/>
            <person name="Louis P."/>
            <person name="Goesmann A."/>
            <person name="Henrissat B."/>
            <person name="Duncan S.H."/>
            <person name="Flint H.J."/>
        </authorList>
    </citation>
    <scope>NUCLEOTIDE SEQUENCE</scope>
    <source>
        <strain evidence="6">NBRC 108216</strain>
    </source>
</reference>
<protein>
    <recommendedName>
        <fullName evidence="5">OmpA-like domain-containing protein</fullName>
    </recommendedName>
</protein>
<comment type="caution">
    <text evidence="6">The sequence shown here is derived from an EMBL/GenBank/DDBJ whole genome shotgun (WGS) entry which is preliminary data.</text>
</comment>
<dbReference type="PRINTS" id="PR01021">
    <property type="entry name" value="OMPADOMAIN"/>
</dbReference>
<dbReference type="EMBL" id="BSNJ01000002">
    <property type="protein sequence ID" value="GLQ20337.1"/>
    <property type="molecule type" value="Genomic_DNA"/>
</dbReference>
<evidence type="ECO:0000256" key="1">
    <source>
        <dbReference type="ARBA" id="ARBA00004442"/>
    </source>
</evidence>
<evidence type="ECO:0000313" key="7">
    <source>
        <dbReference type="Proteomes" id="UP001161390"/>
    </source>
</evidence>
<dbReference type="InterPro" id="IPR036737">
    <property type="entry name" value="OmpA-like_sf"/>
</dbReference>
<evidence type="ECO:0000313" key="6">
    <source>
        <dbReference type="EMBL" id="GLQ20337.1"/>
    </source>
</evidence>
<dbReference type="Gene3D" id="3.30.1330.60">
    <property type="entry name" value="OmpA-like domain"/>
    <property type="match status" value="1"/>
</dbReference>
<dbReference type="RefSeq" id="WP_284370817.1">
    <property type="nucleotide sequence ID" value="NZ_BSNJ01000002.1"/>
</dbReference>
<comment type="subcellular location">
    <subcellularLocation>
        <location evidence="1">Cell outer membrane</location>
    </subcellularLocation>
</comment>
<dbReference type="InterPro" id="IPR006665">
    <property type="entry name" value="OmpA-like"/>
</dbReference>
<organism evidence="6 7">
    <name type="scientific">Algimonas porphyrae</name>
    <dbReference type="NCBI Taxonomy" id="1128113"/>
    <lineage>
        <taxon>Bacteria</taxon>
        <taxon>Pseudomonadati</taxon>
        <taxon>Pseudomonadota</taxon>
        <taxon>Alphaproteobacteria</taxon>
        <taxon>Maricaulales</taxon>
        <taxon>Robiginitomaculaceae</taxon>
        <taxon>Algimonas</taxon>
    </lineage>
</organism>
<evidence type="ECO:0000256" key="2">
    <source>
        <dbReference type="ARBA" id="ARBA00023136"/>
    </source>
</evidence>
<dbReference type="CDD" id="cd07185">
    <property type="entry name" value="OmpA_C-like"/>
    <property type="match status" value="1"/>
</dbReference>
<evidence type="ECO:0000256" key="3">
    <source>
        <dbReference type="ARBA" id="ARBA00023237"/>
    </source>
</evidence>
<sequence length="363" mass="38643">MIRWLLGAIIMLCVGLVYGLMTGEARIDDVETNIRGALTEAGYDWASVEMSGNQAHISGTAPSVAAQQSALSVAEATRCTGCKLKHKWHSVRDGTQIVPIAALPTQSPYVFSARKSVDGNVTLDGFVPSEAVRGDVLQDAVDVFGNDRVTDDLQLADGAPDGRWADVIKLYFRRLAQLDSGRLSLEGYEGSLIGAASDGGVQTSLYDAMGTTMIDGYNFVGNVRVQGAPVSVFGRSQSQSICQGLMNDLRRGRKVQFEAGDAVIQGAPNIALLNDLASAANQCPGFQIAVHGYTSSEGDPAMNQTLSEARAMAVMNYLSNDGGIDLSRLSARGFGADNPVASNATEDGREQNRRIEFILTRAE</sequence>
<dbReference type="Gene3D" id="3.40.1520.20">
    <property type="match status" value="1"/>
</dbReference>
<keyword evidence="2 4" id="KW-0472">Membrane</keyword>
<dbReference type="InterPro" id="IPR006664">
    <property type="entry name" value="OMP_bac"/>
</dbReference>
<keyword evidence="7" id="KW-1185">Reference proteome</keyword>
<evidence type="ECO:0000256" key="4">
    <source>
        <dbReference type="PROSITE-ProRule" id="PRU00473"/>
    </source>
</evidence>
<feature type="domain" description="OmpA-like" evidence="5">
    <location>
        <begin position="244"/>
        <end position="363"/>
    </location>
</feature>
<reference evidence="6" key="2">
    <citation type="submission" date="2023-01" db="EMBL/GenBank/DDBJ databases">
        <title>Draft genome sequence of Algimonas porphyrae strain NBRC 108216.</title>
        <authorList>
            <person name="Sun Q."/>
            <person name="Mori K."/>
        </authorList>
    </citation>
    <scope>NUCLEOTIDE SEQUENCE</scope>
    <source>
        <strain evidence="6">NBRC 108216</strain>
    </source>
</reference>
<dbReference type="Proteomes" id="UP001161390">
    <property type="component" value="Unassembled WGS sequence"/>
</dbReference>
<dbReference type="PANTHER" id="PTHR30329:SF21">
    <property type="entry name" value="LIPOPROTEIN YIAD-RELATED"/>
    <property type="match status" value="1"/>
</dbReference>
<dbReference type="InterPro" id="IPR050330">
    <property type="entry name" value="Bact_OuterMem_StrucFunc"/>
</dbReference>
<name>A0ABQ5UZR6_9PROT</name>
<keyword evidence="3" id="KW-0998">Cell outer membrane</keyword>
<dbReference type="PROSITE" id="PS51123">
    <property type="entry name" value="OMPA_2"/>
    <property type="match status" value="1"/>
</dbReference>
<dbReference type="Pfam" id="PF00691">
    <property type="entry name" value="OmpA"/>
    <property type="match status" value="1"/>
</dbReference>
<proteinExistence type="predicted"/>
<dbReference type="PANTHER" id="PTHR30329">
    <property type="entry name" value="STATOR ELEMENT OF FLAGELLAR MOTOR COMPLEX"/>
    <property type="match status" value="1"/>
</dbReference>
<evidence type="ECO:0000259" key="5">
    <source>
        <dbReference type="PROSITE" id="PS51123"/>
    </source>
</evidence>